<proteinExistence type="evidence at protein level"/>
<evidence type="ECO:0000313" key="6">
    <source>
        <dbReference type="Proteomes" id="UP000006548"/>
    </source>
</evidence>
<reference evidence="5 6" key="1">
    <citation type="journal article" date="2000" name="Nature">
        <title>Sequence and analysis of chromosome 3 of the plant Arabidopsis thaliana.</title>
        <authorList>
            <consortium name="European Union Chromosome 3 Arabidopsis Sequencing Consortium"/>
            <consortium name="Institute for Genomic Research"/>
            <consortium name="Kazusa DNA Research Institute"/>
            <person name="Salanoubat M."/>
            <person name="Lemcke K."/>
            <person name="Rieger M."/>
            <person name="Ansorge W."/>
            <person name="Unseld M."/>
            <person name="Fartmann B."/>
            <person name="Valle G."/>
            <person name="Blocker H."/>
            <person name="Perez-Alonso M."/>
            <person name="Obermaier B."/>
            <person name="Delseny M."/>
            <person name="Boutry M."/>
            <person name="Grivell L.A."/>
            <person name="Mache R."/>
            <person name="Puigdomenech P."/>
            <person name="De Simone V."/>
            <person name="Choisne N."/>
            <person name="Artiguenave F."/>
            <person name="Robert C."/>
            <person name="Brottier P."/>
            <person name="Wincker P."/>
            <person name="Cattolico L."/>
            <person name="Weissenbach J."/>
            <person name="Saurin W."/>
            <person name="Quetier F."/>
            <person name="Schafer M."/>
            <person name="Muller-Auer S."/>
            <person name="Gabel C."/>
            <person name="Fuchs M."/>
            <person name="Benes V."/>
            <person name="Wurmbach E."/>
            <person name="Drzonek H."/>
            <person name="Erfle H."/>
            <person name="Jordan N."/>
            <person name="Bangert S."/>
            <person name="Wiedelmann R."/>
            <person name="Kranz H."/>
            <person name="Voss H."/>
            <person name="Holland R."/>
            <person name="Brandt P."/>
            <person name="Nyakatura G."/>
            <person name="Vezzi A."/>
            <person name="D'Angelo M."/>
            <person name="Pallavicini A."/>
            <person name="Toppo S."/>
            <person name="Simionati B."/>
            <person name="Conrad A."/>
            <person name="Hornischer K."/>
            <person name="Kauer G."/>
            <person name="Lohnert T.H."/>
            <person name="Nordsiek G."/>
            <person name="Reichelt J."/>
            <person name="Scharfe M."/>
            <person name="Schon O."/>
            <person name="Bargues M."/>
            <person name="Terol J."/>
            <person name="Climent J."/>
            <person name="Navarro P."/>
            <person name="Collado C."/>
            <person name="Perez-Perez A."/>
            <person name="Ottenwalder B."/>
            <person name="Duchemin D."/>
            <person name="Cooke R."/>
            <person name="Laudie M."/>
            <person name="Berger-Llauro C."/>
            <person name="Purnelle B."/>
            <person name="Masuy D."/>
            <person name="de Haan M."/>
            <person name="Maarse A.C."/>
            <person name="Alcaraz J.P."/>
            <person name="Cottet A."/>
            <person name="Casacuberta E."/>
            <person name="Monfort A."/>
            <person name="Argiriou A."/>
            <person name="flores M."/>
            <person name="Liguori R."/>
            <person name="Vitale D."/>
            <person name="Mannhaupt G."/>
            <person name="Haase D."/>
            <person name="Schoof H."/>
            <person name="Rudd S."/>
            <person name="Zaccaria P."/>
            <person name="Mewes H.W."/>
            <person name="Mayer K.F."/>
            <person name="Kaul S."/>
            <person name="Town C.D."/>
            <person name="Koo H.L."/>
            <person name="Tallon L.J."/>
            <person name="Jenkins J."/>
            <person name="Rooney T."/>
            <person name="Rizzo M."/>
            <person name="Walts A."/>
            <person name="Utterback T."/>
            <person name="Fujii C.Y."/>
            <person name="Shea T.P."/>
            <person name="Creasy T.H."/>
            <person name="Haas B."/>
            <person name="Maiti R."/>
            <person name="Wu D."/>
            <person name="Peterson J."/>
            <person name="Van Aken S."/>
            <person name="Pai G."/>
            <person name="Militscher J."/>
            <person name="Sellers P."/>
            <person name="Gill J.E."/>
            <person name="Feldblyum T.V."/>
            <person name="Preuss D."/>
            <person name="Lin X."/>
            <person name="Nierman W.C."/>
            <person name="Salzberg S.L."/>
            <person name="White O."/>
            <person name="Venter J.C."/>
            <person name="Fraser C.M."/>
            <person name="Kaneko T."/>
            <person name="Nakamura Y."/>
            <person name="Sato S."/>
            <person name="Kato T."/>
            <person name="Asamizu E."/>
            <person name="Sasamoto S."/>
            <person name="Kimura T."/>
            <person name="Idesawa K."/>
            <person name="Kawashima K."/>
            <person name="Kishida Y."/>
            <person name="Kiyokawa C."/>
            <person name="Kohara M."/>
            <person name="Matsumoto M."/>
            <person name="Matsuno A."/>
            <person name="Muraki A."/>
            <person name="Nakayama S."/>
            <person name="Nakazaki N."/>
            <person name="Shinpo S."/>
            <person name="Takeuchi C."/>
            <person name="Wada T."/>
            <person name="Watanabe A."/>
            <person name="Yamada M."/>
            <person name="Yasuda M."/>
            <person name="Tabata S."/>
        </authorList>
    </citation>
    <scope>NUCLEOTIDE SEQUENCE [LARGE SCALE GENOMIC DNA]</scope>
    <source>
        <strain evidence="6">cv. Columbia</strain>
    </source>
</reference>
<feature type="domain" description="RRM" evidence="3">
    <location>
        <begin position="564"/>
        <end position="649"/>
    </location>
</feature>
<evidence type="ECO:0000256" key="1">
    <source>
        <dbReference type="PROSITE-ProRule" id="PRU00176"/>
    </source>
</evidence>
<evidence type="ECO:0000259" key="3">
    <source>
        <dbReference type="PROSITE" id="PS50102"/>
    </source>
</evidence>
<reference evidence="6" key="2">
    <citation type="journal article" date="2017" name="Plant J.">
        <title>Araport11: a complete reannotation of the Arabidopsis thaliana reference genome.</title>
        <authorList>
            <person name="Cheng C.Y."/>
            <person name="Krishnakumar V."/>
            <person name="Chan A.P."/>
            <person name="Thibaud-Nissen F."/>
            <person name="Schobel S."/>
            <person name="Town C.D."/>
        </authorList>
    </citation>
    <scope>GENOME REANNOTATION</scope>
    <source>
        <strain evidence="6">cv. Columbia</strain>
    </source>
</reference>
<evidence type="ECO:0007829" key="7">
    <source>
        <dbReference type="PeptideAtlas" id="A0A1I9LLU3"/>
    </source>
</evidence>
<evidence type="ECO:0000256" key="2">
    <source>
        <dbReference type="SAM" id="MobiDB-lite"/>
    </source>
</evidence>
<dbReference type="PROSITE" id="PS50102">
    <property type="entry name" value="RRM"/>
    <property type="match status" value="1"/>
</dbReference>
<feature type="region of interest" description="Disordered" evidence="2">
    <location>
        <begin position="187"/>
        <end position="210"/>
    </location>
</feature>
<dbReference type="TAIR" id="AT3G23370"/>
<organism evidence="5 6">
    <name type="scientific">Arabidopsis thaliana</name>
    <name type="common">Mouse-ear cress</name>
    <dbReference type="NCBI Taxonomy" id="3702"/>
    <lineage>
        <taxon>Eukaryota</taxon>
        <taxon>Viridiplantae</taxon>
        <taxon>Streptophyta</taxon>
        <taxon>Embryophyta</taxon>
        <taxon>Tracheophyta</taxon>
        <taxon>Spermatophyta</taxon>
        <taxon>Magnoliopsida</taxon>
        <taxon>eudicotyledons</taxon>
        <taxon>Gunneridae</taxon>
        <taxon>Pentapetalae</taxon>
        <taxon>rosids</taxon>
        <taxon>malvids</taxon>
        <taxon>Brassicales</taxon>
        <taxon>Brassicaceae</taxon>
        <taxon>Camelineae</taxon>
        <taxon>Arabidopsis</taxon>
    </lineage>
</organism>
<dbReference type="GO" id="GO:0003723">
    <property type="term" value="F:RNA binding"/>
    <property type="evidence" value="ECO:0007669"/>
    <property type="project" value="UniProtKB-UniRule"/>
</dbReference>
<dbReference type="ExpressionAtlas" id="A0A1I9LLU3">
    <property type="expression patterns" value="baseline and differential"/>
</dbReference>
<feature type="compositionally biased region" description="Low complexity" evidence="2">
    <location>
        <begin position="242"/>
        <end position="254"/>
    </location>
</feature>
<sequence length="698" mass="76795">MGNVILMDKSSGEDSVLPKSPMVSSSDVAVTKVVTLKNVAESENCIHSSVKEEIGSEDASQSVAADNKICITSSIKEESFVSEMGSQDASQSVAVENKNCISSSIKEESSVSEMGSQDASQSVAGIEACGKRESITVSNDRLGNINRLDGLESGQGKVLRSIRTERVDPSEEQSSKDVTLGFLTEEVSESQTSSRKNMGKLQPAKGLFDKVKPPQNSLSKLFVNSDPYKEVKHPLRFETLSNSNSSMSTGESCSDAGDQHSLFGKMLSDPVQEIKSIPNENDEHRLSDAPQNLSSLTSVLLRDWIDEQRSEDLAAIRERKSIFSLESSRNTVAPMAVGTMKKLMDSLNFPTDNGTDAEANSLNSNSREEKWISEGNSAMQNSDRFCAIEEEEPQGETFVMETQSLCSQDTLDATTVNPKFGAVLHVQEIPSIEGCIYKDALLTFETNTAVKKALKKGHVTVMNYNTVVEATSQEDMVERICIPDLIGDPDVPVALVKEPARTVKIHPLTHDFSSNQIKEALKFCRSNISKFTLGSSRTDAFVEFETEDGKERALAEHSISICNTQLFISRIDIPRTIVARISNLSKSAMRDVRALCVPYGQIRGVYIRGTGVADVFFDISEWPNMLAILNSMNGMEIDGKKLVVRPATTVIPPEILRVLWKDPREKRYVKSVIQNLVREIEQPLDATRCHTLITELLL</sequence>
<feature type="region of interest" description="Disordered" evidence="2">
    <location>
        <begin position="242"/>
        <end position="262"/>
    </location>
</feature>
<feature type="region of interest" description="Disordered" evidence="2">
    <location>
        <begin position="1"/>
        <end position="21"/>
    </location>
</feature>
<dbReference type="PANTHER" id="PTHR34568">
    <property type="entry name" value="RRM DOMAIN-CONTAINING PROTEIN"/>
    <property type="match status" value="1"/>
</dbReference>
<dbReference type="InterPro" id="IPR000504">
    <property type="entry name" value="RRM_dom"/>
</dbReference>
<dbReference type="EMBL" id="CP002686">
    <property type="protein sequence ID" value="ANM63551.1"/>
    <property type="molecule type" value="Genomic_DNA"/>
</dbReference>
<dbReference type="Araport" id="AT3G23370"/>
<keyword evidence="7 8" id="KW-1267">Proteomics identification</keyword>
<dbReference type="InterPro" id="IPR058942">
    <property type="entry name" value="AT3G52170-like"/>
</dbReference>
<gene>
    <name evidence="4 5" type="ordered locus">At3g23370</name>
</gene>
<evidence type="ECO:0007829" key="8">
    <source>
        <dbReference type="ProteomicsDB" id="A0A1I9LLU3"/>
    </source>
</evidence>
<keyword evidence="6" id="KW-1185">Reference proteome</keyword>
<dbReference type="AlphaFoldDB" id="A0A1I9LLU3"/>
<dbReference type="PANTHER" id="PTHR34568:SF5">
    <property type="entry name" value="RNA-BINDING (RRM_RBD_RNP MOTIFS) FAMILY PROTEIN"/>
    <property type="match status" value="1"/>
</dbReference>
<dbReference type="Proteomes" id="UP000006548">
    <property type="component" value="Chromosome 3"/>
</dbReference>
<dbReference type="SUPFAM" id="SSF54928">
    <property type="entry name" value="RNA-binding domain, RBD"/>
    <property type="match status" value="1"/>
</dbReference>
<evidence type="ECO:0000313" key="5">
    <source>
        <dbReference type="EMBL" id="ANM63551.1"/>
    </source>
</evidence>
<dbReference type="GeneID" id="821918"/>
<protein>
    <submittedName>
        <fullName evidence="5">RNA-binding (RRM/RBD/RNP motifs) family protein</fullName>
    </submittedName>
</protein>
<dbReference type="RefSeq" id="NP_001325631.1">
    <property type="nucleotide sequence ID" value="NM_001338628.1"/>
</dbReference>
<dbReference type="CDD" id="cd00590">
    <property type="entry name" value="RRM_SF"/>
    <property type="match status" value="1"/>
</dbReference>
<dbReference type="SMR" id="A0A1I9LLU3"/>
<accession>A0A1I9LLU3</accession>
<name>A0A1I9LLU3_ARATH</name>
<keyword evidence="1" id="KW-0694">RNA-binding</keyword>
<dbReference type="InterPro" id="IPR035979">
    <property type="entry name" value="RBD_domain_sf"/>
</dbReference>
<evidence type="ECO:0000313" key="4">
    <source>
        <dbReference type="Araport" id="AT3G23370"/>
    </source>
</evidence>
<dbReference type="ProteomicsDB" id="208374"/>